<dbReference type="Proteomes" id="UP001150907">
    <property type="component" value="Unassembled WGS sequence"/>
</dbReference>
<evidence type="ECO:0000256" key="1">
    <source>
        <dbReference type="ARBA" id="ARBA00022574"/>
    </source>
</evidence>
<feature type="domain" description="F-box" evidence="6">
    <location>
        <begin position="478"/>
        <end position="524"/>
    </location>
</feature>
<dbReference type="SUPFAM" id="SSF81383">
    <property type="entry name" value="F-box domain"/>
    <property type="match status" value="1"/>
</dbReference>
<feature type="compositionally biased region" description="Polar residues" evidence="5">
    <location>
        <begin position="677"/>
        <end position="687"/>
    </location>
</feature>
<dbReference type="Gene3D" id="1.20.1280.50">
    <property type="match status" value="1"/>
</dbReference>
<dbReference type="SMART" id="SM00256">
    <property type="entry name" value="FBOX"/>
    <property type="match status" value="1"/>
</dbReference>
<dbReference type="CDD" id="cd00200">
    <property type="entry name" value="WD40"/>
    <property type="match status" value="1"/>
</dbReference>
<dbReference type="InterPro" id="IPR029063">
    <property type="entry name" value="SAM-dependent_MTases_sf"/>
</dbReference>
<dbReference type="EMBL" id="JANBQF010000030">
    <property type="protein sequence ID" value="KAJ2007321.1"/>
    <property type="molecule type" value="Genomic_DNA"/>
</dbReference>
<dbReference type="GO" id="GO:0016874">
    <property type="term" value="F:ligase activity"/>
    <property type="evidence" value="ECO:0007669"/>
    <property type="project" value="UniProtKB-KW"/>
</dbReference>
<feature type="compositionally biased region" description="Polar residues" evidence="5">
    <location>
        <begin position="659"/>
        <end position="670"/>
    </location>
</feature>
<dbReference type="InterPro" id="IPR019775">
    <property type="entry name" value="WD40_repeat_CS"/>
</dbReference>
<dbReference type="SUPFAM" id="SSF50998">
    <property type="entry name" value="Quinoprotein alcohol dehydrogenase-like"/>
    <property type="match status" value="1"/>
</dbReference>
<feature type="compositionally biased region" description="Low complexity" evidence="5">
    <location>
        <begin position="700"/>
        <end position="720"/>
    </location>
</feature>
<reference evidence="7" key="1">
    <citation type="submission" date="2022-07" db="EMBL/GenBank/DDBJ databases">
        <title>Phylogenomic reconstructions and comparative analyses of Kickxellomycotina fungi.</title>
        <authorList>
            <person name="Reynolds N.K."/>
            <person name="Stajich J.E."/>
            <person name="Barry K."/>
            <person name="Grigoriev I.V."/>
            <person name="Crous P."/>
            <person name="Smith M.E."/>
        </authorList>
    </citation>
    <scope>NUCLEOTIDE SEQUENCE</scope>
    <source>
        <strain evidence="7">IMI 214461</strain>
    </source>
</reference>
<evidence type="ECO:0000259" key="6">
    <source>
        <dbReference type="PROSITE" id="PS50181"/>
    </source>
</evidence>
<dbReference type="InterPro" id="IPR036047">
    <property type="entry name" value="F-box-like_dom_sf"/>
</dbReference>
<evidence type="ECO:0000313" key="8">
    <source>
        <dbReference type="Proteomes" id="UP001150907"/>
    </source>
</evidence>
<dbReference type="InterPro" id="IPR011047">
    <property type="entry name" value="Quinoprotein_ADH-like_sf"/>
</dbReference>
<dbReference type="InterPro" id="IPR019410">
    <property type="entry name" value="Methyltransf_16"/>
</dbReference>
<keyword evidence="8" id="KW-1185">Reference proteome</keyword>
<keyword evidence="3" id="KW-0833">Ubl conjugation pathway</keyword>
<feature type="region of interest" description="Disordered" evidence="5">
    <location>
        <begin position="351"/>
        <end position="372"/>
    </location>
</feature>
<dbReference type="PRINTS" id="PR00320">
    <property type="entry name" value="GPROTEINBRPT"/>
</dbReference>
<feature type="repeat" description="WD" evidence="4">
    <location>
        <begin position="988"/>
        <end position="1011"/>
    </location>
</feature>
<dbReference type="InterPro" id="IPR020472">
    <property type="entry name" value="WD40_PAC1"/>
</dbReference>
<evidence type="ECO:0000256" key="2">
    <source>
        <dbReference type="ARBA" id="ARBA00022737"/>
    </source>
</evidence>
<dbReference type="AlphaFoldDB" id="A0A9W8EH51"/>
<accession>A0A9W8EH51</accession>
<dbReference type="Gene3D" id="2.130.10.10">
    <property type="entry name" value="YVTN repeat-like/Quinoprotein amine dehydrogenase"/>
    <property type="match status" value="2"/>
</dbReference>
<feature type="region of interest" description="Disordered" evidence="5">
    <location>
        <begin position="699"/>
        <end position="747"/>
    </location>
</feature>
<evidence type="ECO:0000256" key="4">
    <source>
        <dbReference type="PROSITE-ProRule" id="PRU00221"/>
    </source>
</evidence>
<keyword evidence="1 4" id="KW-0853">WD repeat</keyword>
<dbReference type="SMART" id="SM00320">
    <property type="entry name" value="WD40"/>
    <property type="match status" value="7"/>
</dbReference>
<dbReference type="Pfam" id="PF00400">
    <property type="entry name" value="WD40"/>
    <property type="match status" value="4"/>
</dbReference>
<dbReference type="PANTHER" id="PTHR19872">
    <property type="entry name" value="UBIQUITIN LIGASE SPECIFICITY FACTOR/HREP PROTEIN"/>
    <property type="match status" value="1"/>
</dbReference>
<feature type="repeat" description="WD" evidence="4">
    <location>
        <begin position="899"/>
        <end position="939"/>
    </location>
</feature>
<feature type="region of interest" description="Disordered" evidence="5">
    <location>
        <begin position="659"/>
        <end position="687"/>
    </location>
</feature>
<dbReference type="InterPro" id="IPR001680">
    <property type="entry name" value="WD40_rpt"/>
</dbReference>
<feature type="region of interest" description="Disordered" evidence="5">
    <location>
        <begin position="957"/>
        <end position="985"/>
    </location>
</feature>
<protein>
    <submittedName>
        <fullName evidence="7">Ubiquitin-binding SDF ubiquitin ligase complex subunit met30</fullName>
    </submittedName>
</protein>
<sequence>MERDENMALLACPRVQGEVMKSIIFHEHTIAHSPSSRYIVQFLKKYIAIIESVPNYDLDDELIEFYVSLATTTDMSAGAGGMCYKTYALDKEQYSKVVLMEEQMMISHGTTGLQTWEASLRLADFFIEHPDIIRGKMVVELGAGCGLADPALGGKIEVAELDWEHTTECSNLSSTADVVIGADITYDPTLVPILVSALKAMVSTSQQVAYITATIRNQETFDLFLQLIDDTGVLGKSVMDLSETKMASLCLNTVSRGAYDEPDATKPHSVSCLPEGNSPFATGTNNKAMNSALPAYTPGLTAAPFGSATVSDFPDIGAHQPPLRRASSLMSAEDSHDAQLHLIRRSNGALRPCESNNATNAAAPTTGRKRGYSEVASGTHESMDVDMLARRRYPSFGGKCYRHSAQVYLAESNNTQRELQSLLLALPAGEQSKVSGIWRDFASETAERRLLILQGIVNLCCIPQLSYLNKVVPQQLRVDFLGAAPPDVSLKILSYLDARSLCQATQVSRTWAALANDDILWHRMCAQHIDKVCKKCGWGLPLLDKSGRRMYEATARRALQLASNHATGEAQGVSVSRTQSHGAAAEASSTFSLAASASGEPYTFALRTANVTIEPAQASNELPPYQLRNRQVIPISALVNPADMDVSLISSVCSPQSSVPFMPDSRQQQPPLHVQNFAGSSMSGSQPHISRYLRSQNAANGNLSDSSSSTDGGNGNDNVGDVGGHATTNGINNSNGKEIGNNHGLLASRPRRRPWKAIFAERQIIANNWRKFRYQESHVQAHADGILCVQFNDEYMITGSYDSKVHVWDAETLELVSELTGHTMPVRALEFDDCKLFSGSLDGTVKIWNYRDGTCIRTLRVFENGGVISLYHQKGTLVVGGENGTIQVYNIAKMTSFTLTGHTDWVNAVRLYGENTLFSCSDDMLIKRWDLEERRCMRTYSGHTHHVQSLQLSTKTSSATPINGNLAPLRPRARQSLPKDGDEESKPFMISGSLDSTMRVWDIETGECVDTIFGHVEGIWSMAFDSLRVVSGSNDGIVKVWDTSSHACLFTLQASAAAINCVAISDTRIVVGDNEGSARIYDFRDRGSLESAS</sequence>
<feature type="compositionally biased region" description="Low complexity" evidence="5">
    <location>
        <begin position="356"/>
        <end position="366"/>
    </location>
</feature>
<organism evidence="7 8">
    <name type="scientific">Coemansia thaxteri</name>
    <dbReference type="NCBI Taxonomy" id="2663907"/>
    <lineage>
        <taxon>Eukaryota</taxon>
        <taxon>Fungi</taxon>
        <taxon>Fungi incertae sedis</taxon>
        <taxon>Zoopagomycota</taxon>
        <taxon>Kickxellomycotina</taxon>
        <taxon>Kickxellomycetes</taxon>
        <taxon>Kickxellales</taxon>
        <taxon>Kickxellaceae</taxon>
        <taxon>Coemansia</taxon>
    </lineage>
</organism>
<dbReference type="OrthoDB" id="5580488at2759"/>
<dbReference type="Pfam" id="PF10294">
    <property type="entry name" value="Methyltransf_16"/>
    <property type="match status" value="1"/>
</dbReference>
<dbReference type="InterPro" id="IPR015943">
    <property type="entry name" value="WD40/YVTN_repeat-like_dom_sf"/>
</dbReference>
<evidence type="ECO:0000313" key="7">
    <source>
        <dbReference type="EMBL" id="KAJ2007321.1"/>
    </source>
</evidence>
<dbReference type="Pfam" id="PF12937">
    <property type="entry name" value="F-box-like"/>
    <property type="match status" value="1"/>
</dbReference>
<feature type="repeat" description="WD" evidence="4">
    <location>
        <begin position="819"/>
        <end position="858"/>
    </location>
</feature>
<dbReference type="CDD" id="cd22147">
    <property type="entry name" value="F-box_SpPof1-like"/>
    <property type="match status" value="1"/>
</dbReference>
<comment type="caution">
    <text evidence="7">The sequence shown here is derived from an EMBL/GenBank/DDBJ whole genome shotgun (WGS) entry which is preliminary data.</text>
</comment>
<dbReference type="PANTHER" id="PTHR19872:SF9">
    <property type="entry name" value="UBIQUITIN-BINDING SDF UBIQUITIN LIGASE COMPLEX SUBUNIT"/>
    <property type="match status" value="1"/>
</dbReference>
<name>A0A9W8EH51_9FUNG</name>
<feature type="compositionally biased region" description="Polar residues" evidence="5">
    <location>
        <begin position="726"/>
        <end position="736"/>
    </location>
</feature>
<keyword evidence="2" id="KW-0677">Repeat</keyword>
<dbReference type="InterPro" id="IPR051075">
    <property type="entry name" value="SCF_subunit_WD-repeat"/>
</dbReference>
<dbReference type="PROSITE" id="PS50294">
    <property type="entry name" value="WD_REPEATS_REGION"/>
    <property type="match status" value="3"/>
</dbReference>
<dbReference type="Gene3D" id="3.40.50.150">
    <property type="entry name" value="Vaccinia Virus protein VP39"/>
    <property type="match status" value="2"/>
</dbReference>
<evidence type="ECO:0000256" key="3">
    <source>
        <dbReference type="ARBA" id="ARBA00022786"/>
    </source>
</evidence>
<dbReference type="PROSITE" id="PS50181">
    <property type="entry name" value="FBOX"/>
    <property type="match status" value="1"/>
</dbReference>
<evidence type="ECO:0000256" key="5">
    <source>
        <dbReference type="SAM" id="MobiDB-lite"/>
    </source>
</evidence>
<dbReference type="PROSITE" id="PS00678">
    <property type="entry name" value="WD_REPEATS_1"/>
    <property type="match status" value="3"/>
</dbReference>
<dbReference type="InterPro" id="IPR001810">
    <property type="entry name" value="F-box_dom"/>
</dbReference>
<feature type="repeat" description="WD" evidence="4">
    <location>
        <begin position="779"/>
        <end position="818"/>
    </location>
</feature>
<proteinExistence type="predicted"/>
<feature type="repeat" description="WD" evidence="4">
    <location>
        <begin position="1012"/>
        <end position="1051"/>
    </location>
</feature>
<keyword evidence="7" id="KW-0436">Ligase</keyword>
<dbReference type="PROSITE" id="PS50082">
    <property type="entry name" value="WD_REPEATS_2"/>
    <property type="match status" value="5"/>
</dbReference>
<gene>
    <name evidence="7" type="primary">MET30</name>
    <name evidence="7" type="ORF">H4R26_000852</name>
</gene>